<feature type="transmembrane region" description="Helical" evidence="2">
    <location>
        <begin position="12"/>
        <end position="34"/>
    </location>
</feature>
<name>A0ABS1D7C3_9PROT</name>
<keyword evidence="2" id="KW-1133">Transmembrane helix</keyword>
<keyword evidence="2" id="KW-0812">Transmembrane</keyword>
<organism evidence="3 4">
    <name type="scientific">Paracraurococcus ruber</name>
    <dbReference type="NCBI Taxonomy" id="77675"/>
    <lineage>
        <taxon>Bacteria</taxon>
        <taxon>Pseudomonadati</taxon>
        <taxon>Pseudomonadota</taxon>
        <taxon>Alphaproteobacteria</taxon>
        <taxon>Acetobacterales</taxon>
        <taxon>Roseomonadaceae</taxon>
        <taxon>Paracraurococcus</taxon>
    </lineage>
</organism>
<proteinExistence type="predicted"/>
<keyword evidence="2" id="KW-0472">Membrane</keyword>
<feature type="compositionally biased region" description="Low complexity" evidence="1">
    <location>
        <begin position="271"/>
        <end position="286"/>
    </location>
</feature>
<feature type="region of interest" description="Disordered" evidence="1">
    <location>
        <begin position="256"/>
        <end position="286"/>
    </location>
</feature>
<gene>
    <name evidence="3" type="ORF">CKO45_27630</name>
</gene>
<sequence length="322" mass="33253">MEPDSAPPGRPRWHAALAAGLVLAGGAAAILLLVRPFEAPPPPIETVDVATAWADSIARLGIEPVFPPTEDLQVGDLWAVADAGGRSPLLSRAVRLARLDLRPDILAAQRGAPVFAATAPGRPEEPARGLDRFEAEVPPGERIALRIAAFPGISIRHSVKAAARAGAAGGLLDGSRTGAATEEITIRTAETYGVDAGEGYGRLVAFCAEPRTALYCDEGFARQVLEAVFGPQIVAAASIRLTLVVRVFLTRELTQRRGTEDERGATATLQPGAPAGGEAPAAPPGGSLAYAAATSSGLALSRVFERPVAFGFRSVGVAPAKN</sequence>
<comment type="caution">
    <text evidence="3">The sequence shown here is derived from an EMBL/GenBank/DDBJ whole genome shotgun (WGS) entry which is preliminary data.</text>
</comment>
<evidence type="ECO:0000313" key="4">
    <source>
        <dbReference type="Proteomes" id="UP000697995"/>
    </source>
</evidence>
<evidence type="ECO:0000256" key="2">
    <source>
        <dbReference type="SAM" id="Phobius"/>
    </source>
</evidence>
<protein>
    <recommendedName>
        <fullName evidence="5">SAF domain-containing protein</fullName>
    </recommendedName>
</protein>
<dbReference type="RefSeq" id="WP_133220165.1">
    <property type="nucleotide sequence ID" value="NZ_NRSG01000415.1"/>
</dbReference>
<evidence type="ECO:0008006" key="5">
    <source>
        <dbReference type="Google" id="ProtNLM"/>
    </source>
</evidence>
<evidence type="ECO:0000313" key="3">
    <source>
        <dbReference type="EMBL" id="MBK1661967.1"/>
    </source>
</evidence>
<keyword evidence="4" id="KW-1185">Reference proteome</keyword>
<dbReference type="Proteomes" id="UP000697995">
    <property type="component" value="Unassembled WGS sequence"/>
</dbReference>
<accession>A0ABS1D7C3</accession>
<evidence type="ECO:0000256" key="1">
    <source>
        <dbReference type="SAM" id="MobiDB-lite"/>
    </source>
</evidence>
<dbReference type="EMBL" id="NRSG01000415">
    <property type="protein sequence ID" value="MBK1661967.1"/>
    <property type="molecule type" value="Genomic_DNA"/>
</dbReference>
<reference evidence="3 4" key="1">
    <citation type="journal article" date="2020" name="Microorganisms">
        <title>Osmotic Adaptation and Compatible Solute Biosynthesis of Phototrophic Bacteria as Revealed from Genome Analyses.</title>
        <authorList>
            <person name="Imhoff J.F."/>
            <person name="Rahn T."/>
            <person name="Kunzel S."/>
            <person name="Keller A."/>
            <person name="Neulinger S.C."/>
        </authorList>
    </citation>
    <scope>NUCLEOTIDE SEQUENCE [LARGE SCALE GENOMIC DNA]</scope>
    <source>
        <strain evidence="3 4">DSM 15382</strain>
    </source>
</reference>